<feature type="compositionally biased region" description="Low complexity" evidence="1">
    <location>
        <begin position="900"/>
        <end position="918"/>
    </location>
</feature>
<dbReference type="GO" id="GO:0032007">
    <property type="term" value="P:negative regulation of TOR signaling"/>
    <property type="evidence" value="ECO:0007669"/>
    <property type="project" value="TreeGrafter"/>
</dbReference>
<name>A0A9P4YS22_9HYPO</name>
<feature type="region of interest" description="Disordered" evidence="1">
    <location>
        <begin position="817"/>
        <end position="861"/>
    </location>
</feature>
<reference evidence="2" key="1">
    <citation type="submission" date="2020-03" db="EMBL/GenBank/DDBJ databases">
        <title>Site-based positive gene gene selection in Geosmithia morbida across the United States reveals a broad range of putative effectors and factors for local host and environmental adapation.</title>
        <authorList>
            <person name="Onufrak A."/>
            <person name="Murdoch R.W."/>
            <person name="Gazis R."/>
            <person name="Huff M."/>
            <person name="Staton M."/>
            <person name="Klingeman W."/>
            <person name="Hadziabdic D."/>
        </authorList>
    </citation>
    <scope>NUCLEOTIDE SEQUENCE</scope>
    <source>
        <strain evidence="2">1262</strain>
    </source>
</reference>
<dbReference type="RefSeq" id="XP_035320362.1">
    <property type="nucleotide sequence ID" value="XM_035463531.1"/>
</dbReference>
<evidence type="ECO:0000313" key="3">
    <source>
        <dbReference type="Proteomes" id="UP000749293"/>
    </source>
</evidence>
<dbReference type="EMBL" id="JAANYQ010000011">
    <property type="protein sequence ID" value="KAF4121710.1"/>
    <property type="molecule type" value="Genomic_DNA"/>
</dbReference>
<proteinExistence type="predicted"/>
<dbReference type="InterPro" id="IPR016024">
    <property type="entry name" value="ARM-type_fold"/>
</dbReference>
<sequence length="1025" mass="113627">MASNTSSKELSKAIAAFMAEPIIPIPDDLAKLIEAYLSRHVKYDETAADRLQEELLALFDKYVRGDYGAFGPWVAILRRLRPMIRTPERIVMWLDCLKGYLSQHADTGIITETIAAMMDLVALADEYQDAHPDGQDGVISNPIVDRLFQTWMERLYPAFVEGLPGMEYNERMFREALVDFGKRKPLQFFATLDSFFVQSKYRKAVLRFVCDFLQNRPPHVHRIIESDLFENLLTCLQEDTSTTVLSSALTALVMLLPYMPSSLVPHLPVLFNIYARLLFWNGADRPGASGSSPPPPTRGLGSEGSRGWHVSANEPGVDDDAAIPHLANYFTILYGLYPLNFMDYIRKPQRYLRHANVPNSDEFEIQPTELRCQSERFRRQHMLHPNFYTLTIETEKTDFGRWIKSEASEVVADCMALCLATDAVTINPQWEKAAATTEAGVTAPVTAEPLKEGPDPALLSSSAVVADTPLGRALSSSSLQTMTRHASHSSVNTNRESGSELRGREQSLTNLVGLVQSPSNSQLQDLIKSNKAIKSGRKQSSAAANESEASPSPGPHQDGPTPSPREDAPGGGATGAVVGTGGGSTATGAAFVTSPMALTGSDSSQAAHLQRQNLMLQNDLSFERYQKQQHIAHIGELRRKQVAEAATEAETQNLLIMTRNLKSRFEEAKEAEMRVRRESEKSRAMAKKWEADLSARLKTLRDQSKETKGELDRVRRELRDALDERDKLRRLVCAREVEELGREQDKQSAELRAAEVDRLQAEISRLTELDRLHQAAEKERVLATEAAAEAEGQMQHLRARLASHEMELQRARKLFEAQMRRQQQQQQQQQRQDQQRRHSTAAAPSQAESLEKVMAGSRARQAEMQQQYDMLMRKYTMLQSSLLDMQSGATPEQIKLESPSLPLTTTTSTPSVQPHPSSASTSRLPNKTVSGGNIRPLPPRWRDLAESGGGTATSYNVTPPLTEQQQQQLQQQGLMTRPSTSGGSGVGVTGSGSGSGSGTVKKEKKSTGLRGIRTGVEEFVRGKTE</sequence>
<protein>
    <submittedName>
        <fullName evidence="2">Hamartin protein</fullName>
    </submittedName>
</protein>
<evidence type="ECO:0000256" key="1">
    <source>
        <dbReference type="SAM" id="MobiDB-lite"/>
    </source>
</evidence>
<dbReference type="GO" id="GO:0051726">
    <property type="term" value="P:regulation of cell cycle"/>
    <property type="evidence" value="ECO:0007669"/>
    <property type="project" value="TreeGrafter"/>
</dbReference>
<dbReference type="PANTHER" id="PTHR15154">
    <property type="entry name" value="HAMARTIN"/>
    <property type="match status" value="1"/>
</dbReference>
<dbReference type="AlphaFoldDB" id="A0A9P4YS22"/>
<feature type="compositionally biased region" description="Polar residues" evidence="1">
    <location>
        <begin position="952"/>
        <end position="963"/>
    </location>
</feature>
<feature type="region of interest" description="Disordered" evidence="1">
    <location>
        <begin position="475"/>
        <end position="503"/>
    </location>
</feature>
<feature type="compositionally biased region" description="Polar residues" evidence="1">
    <location>
        <begin position="919"/>
        <end position="931"/>
    </location>
</feature>
<feature type="region of interest" description="Disordered" evidence="1">
    <location>
        <begin position="286"/>
        <end position="313"/>
    </location>
</feature>
<gene>
    <name evidence="2" type="ORF">GMORB2_1549</name>
</gene>
<dbReference type="Proteomes" id="UP000749293">
    <property type="component" value="Unassembled WGS sequence"/>
</dbReference>
<comment type="caution">
    <text evidence="2">The sequence shown here is derived from an EMBL/GenBank/DDBJ whole genome shotgun (WGS) entry which is preliminary data.</text>
</comment>
<accession>A0A9P4YS22</accession>
<feature type="compositionally biased region" description="Low complexity" evidence="1">
    <location>
        <begin position="820"/>
        <end position="832"/>
    </location>
</feature>
<feature type="region of interest" description="Disordered" evidence="1">
    <location>
        <begin position="900"/>
        <end position="1025"/>
    </location>
</feature>
<evidence type="ECO:0000313" key="2">
    <source>
        <dbReference type="EMBL" id="KAF4121710.1"/>
    </source>
</evidence>
<feature type="compositionally biased region" description="Polar residues" evidence="1">
    <location>
        <begin position="475"/>
        <end position="496"/>
    </location>
</feature>
<feature type="region of interest" description="Disordered" evidence="1">
    <location>
        <begin position="533"/>
        <end position="581"/>
    </location>
</feature>
<dbReference type="OrthoDB" id="6022054at2759"/>
<dbReference type="GO" id="GO:0033596">
    <property type="term" value="C:TSC1-TSC2 complex"/>
    <property type="evidence" value="ECO:0007669"/>
    <property type="project" value="TreeGrafter"/>
</dbReference>
<feature type="compositionally biased region" description="Gly residues" evidence="1">
    <location>
        <begin position="569"/>
        <end position="581"/>
    </location>
</feature>
<feature type="compositionally biased region" description="Basic and acidic residues" evidence="1">
    <location>
        <begin position="1015"/>
        <end position="1025"/>
    </location>
</feature>
<feature type="compositionally biased region" description="Gly residues" evidence="1">
    <location>
        <begin position="982"/>
        <end position="997"/>
    </location>
</feature>
<dbReference type="InterPro" id="IPR007483">
    <property type="entry name" value="Hamartin"/>
</dbReference>
<dbReference type="PANTHER" id="PTHR15154:SF2">
    <property type="entry name" value="HAMARTIN"/>
    <property type="match status" value="1"/>
</dbReference>
<dbReference type="SUPFAM" id="SSF48371">
    <property type="entry name" value="ARM repeat"/>
    <property type="match status" value="1"/>
</dbReference>
<feature type="compositionally biased region" description="Low complexity" evidence="1">
    <location>
        <begin position="540"/>
        <end position="551"/>
    </location>
</feature>
<keyword evidence="3" id="KW-1185">Reference proteome</keyword>
<dbReference type="Pfam" id="PF04388">
    <property type="entry name" value="Hamartin"/>
    <property type="match status" value="1"/>
</dbReference>
<dbReference type="GeneID" id="55967779"/>
<organism evidence="2 3">
    <name type="scientific">Geosmithia morbida</name>
    <dbReference type="NCBI Taxonomy" id="1094350"/>
    <lineage>
        <taxon>Eukaryota</taxon>
        <taxon>Fungi</taxon>
        <taxon>Dikarya</taxon>
        <taxon>Ascomycota</taxon>
        <taxon>Pezizomycotina</taxon>
        <taxon>Sordariomycetes</taxon>
        <taxon>Hypocreomycetidae</taxon>
        <taxon>Hypocreales</taxon>
        <taxon>Bionectriaceae</taxon>
        <taxon>Geosmithia</taxon>
    </lineage>
</organism>